<dbReference type="Gene3D" id="1.20.1050.10">
    <property type="match status" value="1"/>
</dbReference>
<dbReference type="AlphaFoldDB" id="A0AA35WL71"/>
<protein>
    <submittedName>
        <fullName evidence="1">Histone acetyltransferase KAT8</fullName>
    </submittedName>
</protein>
<dbReference type="GO" id="GO:0005634">
    <property type="term" value="C:nucleus"/>
    <property type="evidence" value="ECO:0007669"/>
    <property type="project" value="TreeGrafter"/>
</dbReference>
<dbReference type="InterPro" id="IPR016181">
    <property type="entry name" value="Acyl_CoA_acyltransferase"/>
</dbReference>
<dbReference type="GO" id="GO:0017101">
    <property type="term" value="C:aminoacyl-tRNA synthetase multienzyme complex"/>
    <property type="evidence" value="ECO:0007669"/>
    <property type="project" value="InterPro"/>
</dbReference>
<dbReference type="Gene3D" id="1.10.10.10">
    <property type="entry name" value="Winged helix-like DNA-binding domain superfamily/Winged helix DNA-binding domain"/>
    <property type="match status" value="1"/>
</dbReference>
<dbReference type="PANTHER" id="PTHR44490:SF1">
    <property type="entry name" value="EUKARYOTIC TRANSLATION ELONGATION FACTOR 1 EPSILON-1"/>
    <property type="match status" value="1"/>
</dbReference>
<dbReference type="PANTHER" id="PTHR44490">
    <property type="entry name" value="EUKARYOTIC TRANSLATION ELONGATION FACTOR 1 EPSILON-1"/>
    <property type="match status" value="1"/>
</dbReference>
<dbReference type="SUPFAM" id="SSF55729">
    <property type="entry name" value="Acyl-CoA N-acyltransferases (Nat)"/>
    <property type="match status" value="1"/>
</dbReference>
<gene>
    <name evidence="1" type="ORF">GBAR_LOCUS14749</name>
</gene>
<evidence type="ECO:0000313" key="2">
    <source>
        <dbReference type="Proteomes" id="UP001174909"/>
    </source>
</evidence>
<dbReference type="EMBL" id="CASHTH010002162">
    <property type="protein sequence ID" value="CAI8025553.1"/>
    <property type="molecule type" value="Genomic_DNA"/>
</dbReference>
<dbReference type="InterPro" id="IPR036282">
    <property type="entry name" value="Glutathione-S-Trfase_C_sf"/>
</dbReference>
<organism evidence="1 2">
    <name type="scientific">Geodia barretti</name>
    <name type="common">Barrett's horny sponge</name>
    <dbReference type="NCBI Taxonomy" id="519541"/>
    <lineage>
        <taxon>Eukaryota</taxon>
        <taxon>Metazoa</taxon>
        <taxon>Porifera</taxon>
        <taxon>Demospongiae</taxon>
        <taxon>Heteroscleromorpha</taxon>
        <taxon>Tetractinellida</taxon>
        <taxon>Astrophorina</taxon>
        <taxon>Geodiidae</taxon>
        <taxon>Geodia</taxon>
    </lineage>
</organism>
<keyword evidence="2" id="KW-1185">Reference proteome</keyword>
<evidence type="ECO:0000313" key="1">
    <source>
        <dbReference type="EMBL" id="CAI8025553.1"/>
    </source>
</evidence>
<dbReference type="SUPFAM" id="SSF47616">
    <property type="entry name" value="GST C-terminal domain-like"/>
    <property type="match status" value="1"/>
</dbReference>
<name>A0AA35WL71_GEOBA</name>
<accession>A0AA35WL71</accession>
<dbReference type="InterPro" id="IPR036388">
    <property type="entry name" value="WH-like_DNA-bd_sf"/>
</dbReference>
<dbReference type="Proteomes" id="UP001174909">
    <property type="component" value="Unassembled WGS sequence"/>
</dbReference>
<dbReference type="InterPro" id="IPR042450">
    <property type="entry name" value="EEF1E1"/>
</dbReference>
<proteinExistence type="predicted"/>
<reference evidence="1" key="1">
    <citation type="submission" date="2023-03" db="EMBL/GenBank/DDBJ databases">
        <authorList>
            <person name="Steffen K."/>
            <person name="Cardenas P."/>
        </authorList>
    </citation>
    <scope>NUCLEOTIDE SEQUENCE</scope>
</reference>
<comment type="caution">
    <text evidence="1">The sequence shown here is derived from an EMBL/GenBank/DDBJ whole genome shotgun (WGS) entry which is preliminary data.</text>
</comment>
<dbReference type="GO" id="GO:0005737">
    <property type="term" value="C:cytoplasm"/>
    <property type="evidence" value="ECO:0007669"/>
    <property type="project" value="TreeGrafter"/>
</dbReference>
<sequence length="246" mass="28609">MRESTHALRCDFLCLQDAQTKRPGRVGVCKSVSPGSLVVRVITLPPRQPRRTRVPVRRGTSWAESREAVGGVLHVPGPSESQWDALSREKLASVFLDLNCHLTTRIFLTGYKLSLADILLYYGLHRYMKALYVHVCCWFDQVHHFPELRPFSLPEVVFHKTPDMLRRQPATNHQTSITAKYIISTPQALNMVKYWKGQHIICVTGKIIEEHMRSAEYRKPQLTVDREYLRWNPHTKRHRTNTHKKH</sequence>